<proteinExistence type="inferred from homology"/>
<keyword evidence="4" id="KW-0804">Transcription</keyword>
<dbReference type="PIRSF" id="PIRSF019455">
    <property type="entry name" value="CopR_AtkY"/>
    <property type="match status" value="1"/>
</dbReference>
<dbReference type="OrthoDB" id="9795583at2"/>
<dbReference type="GO" id="GO:0003677">
    <property type="term" value="F:DNA binding"/>
    <property type="evidence" value="ECO:0007669"/>
    <property type="project" value="UniProtKB-KW"/>
</dbReference>
<evidence type="ECO:0000256" key="2">
    <source>
        <dbReference type="ARBA" id="ARBA00023015"/>
    </source>
</evidence>
<dbReference type="InterPro" id="IPR036390">
    <property type="entry name" value="WH_DNA-bd_sf"/>
</dbReference>
<dbReference type="Gene3D" id="1.10.4040.10">
    <property type="entry name" value="Penicillinase repressor domain"/>
    <property type="match status" value="1"/>
</dbReference>
<dbReference type="Gene3D" id="1.10.10.10">
    <property type="entry name" value="Winged helix-like DNA-binding domain superfamily/Winged helix DNA-binding domain"/>
    <property type="match status" value="1"/>
</dbReference>
<gene>
    <name evidence="5" type="ORF">ETP43_13835</name>
</gene>
<keyword evidence="3" id="KW-0238">DNA-binding</keyword>
<keyword evidence="6" id="KW-1185">Reference proteome</keyword>
<name>A0A4Q1RKD0_9FIRM</name>
<keyword evidence="2" id="KW-0805">Transcription regulation</keyword>
<evidence type="ECO:0000256" key="1">
    <source>
        <dbReference type="ARBA" id="ARBA00011046"/>
    </source>
</evidence>
<sequence>MDFHILHASSTHGIIFCNTGGDIMFSALSNSELLIMQYLWQQNVPQTFSQIKEHFAETGWKKQTINTFLIRLIQKGYLESDHSQAKTHYKVLISADEYYHAYTHQILNESFHGSLTNFISAFTGNQTISASEKEELIDFLKGL</sequence>
<comment type="caution">
    <text evidence="5">The sequence shown here is derived from an EMBL/GenBank/DDBJ whole genome shotgun (WGS) entry which is preliminary data.</text>
</comment>
<evidence type="ECO:0000313" key="6">
    <source>
        <dbReference type="Proteomes" id="UP000290106"/>
    </source>
</evidence>
<dbReference type="InterPro" id="IPR036388">
    <property type="entry name" value="WH-like_DNA-bd_sf"/>
</dbReference>
<protein>
    <submittedName>
        <fullName evidence="5">BlaI/MecI/CopY family transcriptional regulator</fullName>
    </submittedName>
</protein>
<accession>A0A4Q1RKD0</accession>
<dbReference type="GO" id="GO:0045892">
    <property type="term" value="P:negative regulation of DNA-templated transcription"/>
    <property type="evidence" value="ECO:0007669"/>
    <property type="project" value="InterPro"/>
</dbReference>
<dbReference type="SUPFAM" id="SSF46785">
    <property type="entry name" value="Winged helix' DNA-binding domain"/>
    <property type="match status" value="1"/>
</dbReference>
<dbReference type="EMBL" id="SDKC01000001">
    <property type="protein sequence ID" value="RXS76168.1"/>
    <property type="molecule type" value="Genomic_DNA"/>
</dbReference>
<reference evidence="5 6" key="1">
    <citation type="submission" date="2019-01" db="EMBL/GenBank/DDBJ databases">
        <title>Blautia sp. nov. KGMB01111 isolated human feces.</title>
        <authorList>
            <person name="Park J.-E."/>
            <person name="Kim J.-S."/>
            <person name="Park S.-H."/>
        </authorList>
    </citation>
    <scope>NUCLEOTIDE SEQUENCE [LARGE SCALE GENOMIC DNA]</scope>
    <source>
        <strain evidence="5 6">KGMB01111</strain>
    </source>
</reference>
<evidence type="ECO:0000313" key="5">
    <source>
        <dbReference type="EMBL" id="RXS76168.1"/>
    </source>
</evidence>
<dbReference type="AlphaFoldDB" id="A0A4Q1RKD0"/>
<dbReference type="InterPro" id="IPR005650">
    <property type="entry name" value="BlaI_family"/>
</dbReference>
<dbReference type="Proteomes" id="UP000290106">
    <property type="component" value="Unassembled WGS sequence"/>
</dbReference>
<dbReference type="Pfam" id="PF03965">
    <property type="entry name" value="Penicillinase_R"/>
    <property type="match status" value="1"/>
</dbReference>
<evidence type="ECO:0000256" key="3">
    <source>
        <dbReference type="ARBA" id="ARBA00023125"/>
    </source>
</evidence>
<organism evidence="5 6">
    <name type="scientific">Blautia faecicola</name>
    <dbReference type="NCBI Taxonomy" id="2509240"/>
    <lineage>
        <taxon>Bacteria</taxon>
        <taxon>Bacillati</taxon>
        <taxon>Bacillota</taxon>
        <taxon>Clostridia</taxon>
        <taxon>Lachnospirales</taxon>
        <taxon>Lachnospiraceae</taxon>
        <taxon>Blautia</taxon>
    </lineage>
</organism>
<comment type="similarity">
    <text evidence="1">Belongs to the BlaI transcriptional regulatory family.</text>
</comment>
<evidence type="ECO:0000256" key="4">
    <source>
        <dbReference type="ARBA" id="ARBA00023163"/>
    </source>
</evidence>